<dbReference type="GO" id="GO:0045944">
    <property type="term" value="P:positive regulation of transcription by RNA polymerase II"/>
    <property type="evidence" value="ECO:0007669"/>
    <property type="project" value="TreeGrafter"/>
</dbReference>
<comment type="caution">
    <text evidence="9">The sequence shown here is derived from an EMBL/GenBank/DDBJ whole genome shotgun (WGS) entry which is preliminary data.</text>
</comment>
<accession>A0A835HIM4</accession>
<feature type="domain" description="PHD-type" evidence="8">
    <location>
        <begin position="399"/>
        <end position="444"/>
    </location>
</feature>
<protein>
    <recommendedName>
        <fullName evidence="8">PHD-type domain-containing protein</fullName>
    </recommendedName>
</protein>
<dbReference type="Pfam" id="PF23011">
    <property type="entry name" value="PHD-1st_NSD"/>
    <property type="match status" value="1"/>
</dbReference>
<dbReference type="Proteomes" id="UP000631114">
    <property type="component" value="Unassembled WGS sequence"/>
</dbReference>
<keyword evidence="5" id="KW-0539">Nucleus</keyword>
<sequence length="769" mass="85780">MAKGADLDEFRLVSGARSGCKREFAFIIKNQNDVTIPRTRGNNNNNNKSDPIIIIENEEKRLKSEALNVEIVKEETVEEENNNVGLLEEPTRRFTRSLKGEANVDEDDVMNNDNNSTPSKNKLEMKMSKKIGLMKFPSNVRELLETGLLEGLPVTYVFKNKKGEELRGTIKDRGILCSCATCQERQVVSPCQFERHAGSSNKHAPENIYMDNGNNLRHVLTACLGAPLDTLEATIKSAISSCPETQMKSCKNCKEPLSTSITTKTRPFCDSCFESNAALASASHVHIPNGRLSKPISTPKSSASASERISSVTKSKPGKLTRKDLRLHKVVFEEDGLPDGTELGYYIRGEVSASQFESHAGWASRRKPYLNIYTSNGVSLHELAVSLSKGRKLSNHYNDDLCSYCADFGDLMCCDMCPRAFHQECVGLSSIPQGKWYCPYCLTMFEREKSCEYNANAKAAGRVSGIDPIEQITRRCIRIVETLEFEVGGCALCRRHSFSKSGFNPSTVILCDQCEREYHVGCLKEHKMADLKELPKGKWFCCTDCNRIHTALQKLVAHGPEKLPDSLLKVMLKKQQEKCPDNVAGFDVSWRLLSGKMASPENKLLLSKAVTILHNQFDPILDAKTGCDFIPTMVYGRSIKDQDFGGMYCAVLTVNSTVVTVAILRIFGPEIAEIPLVATTSDNQGLGYFQSLFTCIERLLGFLNVKNIVLPSAEESKSIWTDKFGFKKISPDQVSEYRNNYQMMTFHGTSMLQRPVPKCRVVDTSIVRS</sequence>
<name>A0A835HIM4_9MAGN</name>
<dbReference type="GO" id="GO:0005634">
    <property type="term" value="C:nucleus"/>
    <property type="evidence" value="ECO:0007669"/>
    <property type="project" value="UniProtKB-SubCell"/>
</dbReference>
<evidence type="ECO:0000256" key="5">
    <source>
        <dbReference type="ARBA" id="ARBA00023242"/>
    </source>
</evidence>
<dbReference type="GO" id="GO:0008270">
    <property type="term" value="F:zinc ion binding"/>
    <property type="evidence" value="ECO:0007669"/>
    <property type="project" value="UniProtKB-KW"/>
</dbReference>
<evidence type="ECO:0000256" key="7">
    <source>
        <dbReference type="SAM" id="MobiDB-lite"/>
    </source>
</evidence>
<dbReference type="EMBL" id="JADFTS010000007">
    <property type="protein sequence ID" value="KAF9599022.1"/>
    <property type="molecule type" value="Genomic_DNA"/>
</dbReference>
<dbReference type="PANTHER" id="PTHR47025">
    <property type="entry name" value="AUTOIMMUNE REGULATOR"/>
    <property type="match status" value="1"/>
</dbReference>
<dbReference type="PROSITE" id="PS50016">
    <property type="entry name" value="ZF_PHD_2"/>
    <property type="match status" value="1"/>
</dbReference>
<dbReference type="GO" id="GO:0000977">
    <property type="term" value="F:RNA polymerase II transcription regulatory region sequence-specific DNA binding"/>
    <property type="evidence" value="ECO:0007669"/>
    <property type="project" value="TreeGrafter"/>
</dbReference>
<dbReference type="InterPro" id="IPR019787">
    <property type="entry name" value="Znf_PHD-finger"/>
</dbReference>
<dbReference type="InterPro" id="IPR059153">
    <property type="entry name" value="NSD_PHD-1st"/>
</dbReference>
<dbReference type="PROSITE" id="PS01359">
    <property type="entry name" value="ZF_PHD_1"/>
    <property type="match status" value="2"/>
</dbReference>
<dbReference type="Gene3D" id="3.30.40.10">
    <property type="entry name" value="Zinc/RING finger domain, C3HC4 (zinc finger)"/>
    <property type="match status" value="2"/>
</dbReference>
<organism evidence="9 10">
    <name type="scientific">Coptis chinensis</name>
    <dbReference type="NCBI Taxonomy" id="261450"/>
    <lineage>
        <taxon>Eukaryota</taxon>
        <taxon>Viridiplantae</taxon>
        <taxon>Streptophyta</taxon>
        <taxon>Embryophyta</taxon>
        <taxon>Tracheophyta</taxon>
        <taxon>Spermatophyta</taxon>
        <taxon>Magnoliopsida</taxon>
        <taxon>Ranunculales</taxon>
        <taxon>Ranunculaceae</taxon>
        <taxon>Coptidoideae</taxon>
        <taxon>Coptis</taxon>
    </lineage>
</organism>
<evidence type="ECO:0000256" key="2">
    <source>
        <dbReference type="ARBA" id="ARBA00022723"/>
    </source>
</evidence>
<reference evidence="9 10" key="1">
    <citation type="submission" date="2020-10" db="EMBL/GenBank/DDBJ databases">
        <title>The Coptis chinensis genome and diversification of protoberbering-type alkaloids.</title>
        <authorList>
            <person name="Wang B."/>
            <person name="Shu S."/>
            <person name="Song C."/>
            <person name="Liu Y."/>
        </authorList>
    </citation>
    <scope>NUCLEOTIDE SEQUENCE [LARGE SCALE GENOMIC DNA]</scope>
    <source>
        <strain evidence="9">HL-2020</strain>
        <tissue evidence="9">Leaf</tissue>
    </source>
</reference>
<dbReference type="Pfam" id="PF23209">
    <property type="entry name" value="IDM1_C"/>
    <property type="match status" value="1"/>
</dbReference>
<dbReference type="InterPro" id="IPR056511">
    <property type="entry name" value="IDM1_C"/>
</dbReference>
<dbReference type="FunFam" id="3.30.40.10:FF:000506">
    <property type="entry name" value="Acyl-CoA N-acyltransferase with RING/FYVE/PHD-type zinc finger domain"/>
    <property type="match status" value="1"/>
</dbReference>
<feature type="compositionally biased region" description="Low complexity" evidence="7">
    <location>
        <begin position="301"/>
        <end position="311"/>
    </location>
</feature>
<comment type="subcellular location">
    <subcellularLocation>
        <location evidence="1">Nucleus</location>
    </subcellularLocation>
</comment>
<keyword evidence="3 6" id="KW-0863">Zinc-finger</keyword>
<keyword evidence="10" id="KW-1185">Reference proteome</keyword>
<dbReference type="InterPro" id="IPR016181">
    <property type="entry name" value="Acyl_CoA_acyltransferase"/>
</dbReference>
<dbReference type="GO" id="GO:0003682">
    <property type="term" value="F:chromatin binding"/>
    <property type="evidence" value="ECO:0007669"/>
    <property type="project" value="TreeGrafter"/>
</dbReference>
<evidence type="ECO:0000313" key="9">
    <source>
        <dbReference type="EMBL" id="KAF9599022.1"/>
    </source>
</evidence>
<dbReference type="SUPFAM" id="SSF57903">
    <property type="entry name" value="FYVE/PHD zinc finger"/>
    <property type="match status" value="2"/>
</dbReference>
<evidence type="ECO:0000313" key="10">
    <source>
        <dbReference type="Proteomes" id="UP000631114"/>
    </source>
</evidence>
<feature type="region of interest" description="Disordered" evidence="7">
    <location>
        <begin position="291"/>
        <end position="316"/>
    </location>
</feature>
<dbReference type="Pfam" id="PF16135">
    <property type="entry name" value="TDBD"/>
    <property type="match status" value="2"/>
</dbReference>
<dbReference type="InterPro" id="IPR001965">
    <property type="entry name" value="Znf_PHD"/>
</dbReference>
<keyword evidence="2" id="KW-0479">Metal-binding</keyword>
<evidence type="ECO:0000259" key="8">
    <source>
        <dbReference type="PROSITE" id="PS50016"/>
    </source>
</evidence>
<keyword evidence="4" id="KW-0862">Zinc</keyword>
<dbReference type="Gene3D" id="3.40.630.30">
    <property type="match status" value="1"/>
</dbReference>
<dbReference type="AlphaFoldDB" id="A0A835HIM4"/>
<evidence type="ECO:0000256" key="1">
    <source>
        <dbReference type="ARBA" id="ARBA00004123"/>
    </source>
</evidence>
<dbReference type="SMART" id="SM00249">
    <property type="entry name" value="PHD"/>
    <property type="match status" value="2"/>
</dbReference>
<dbReference type="InterPro" id="IPR032308">
    <property type="entry name" value="TDBD"/>
</dbReference>
<evidence type="ECO:0000256" key="4">
    <source>
        <dbReference type="ARBA" id="ARBA00022833"/>
    </source>
</evidence>
<evidence type="ECO:0000256" key="3">
    <source>
        <dbReference type="ARBA" id="ARBA00022771"/>
    </source>
</evidence>
<evidence type="ECO:0000256" key="6">
    <source>
        <dbReference type="PROSITE-ProRule" id="PRU00146"/>
    </source>
</evidence>
<dbReference type="InterPro" id="IPR013083">
    <property type="entry name" value="Znf_RING/FYVE/PHD"/>
</dbReference>
<dbReference type="GO" id="GO:0042393">
    <property type="term" value="F:histone binding"/>
    <property type="evidence" value="ECO:0007669"/>
    <property type="project" value="TreeGrafter"/>
</dbReference>
<dbReference type="PANTHER" id="PTHR47025:SF2">
    <property type="entry name" value="AUTOIMMUNE REGULATOR"/>
    <property type="match status" value="1"/>
</dbReference>
<dbReference type="InterPro" id="IPR019786">
    <property type="entry name" value="Zinc_finger_PHD-type_CS"/>
</dbReference>
<dbReference type="InterPro" id="IPR011011">
    <property type="entry name" value="Znf_FYVE_PHD"/>
</dbReference>
<dbReference type="SUPFAM" id="SSF55729">
    <property type="entry name" value="Acyl-CoA N-acyltransferases (Nat)"/>
    <property type="match status" value="1"/>
</dbReference>
<dbReference type="OrthoDB" id="1903104at2759"/>
<gene>
    <name evidence="9" type="ORF">IFM89_033367</name>
</gene>
<proteinExistence type="predicted"/>